<evidence type="ECO:0000313" key="2">
    <source>
        <dbReference type="Proteomes" id="UP001377168"/>
    </source>
</evidence>
<sequence>MRYIIIGAGAVGGTIGGRLAEAGHEVVLVARGAHYAALRDGGLRLTTADGTGTQRLPVVDRADAVRLTPDDVLVLSVKTQDSTAALEDWAAQPVDGGGTASERLPLVCAQNGVESERLALRRFRRVYGMCVYLPATHLEPGAVSASGRPLTGVLHIGRFPGGTDETARRVSADLEKSNFLAPVVADVMRWKYAKLTSNLANAIEAATGVLADEAGVALARRVMAEGRVVLAAAGIEVAGEEEQKEVRTDKIRFDPFDGSKRRGGSSWQSLDRGTGTIESDYLNGEIALLGRLHGVPTPVNDTLQRVANGFARERRPAGSMTVAELTALVDEAVAILQDPSEASP</sequence>
<organism evidence="1 2">
    <name type="scientific">Streptomyces achmelvichensis</name>
    <dbReference type="NCBI Taxonomy" id="3134111"/>
    <lineage>
        <taxon>Bacteria</taxon>
        <taxon>Bacillati</taxon>
        <taxon>Actinomycetota</taxon>
        <taxon>Actinomycetes</taxon>
        <taxon>Kitasatosporales</taxon>
        <taxon>Streptomycetaceae</taxon>
        <taxon>Streptomyces</taxon>
    </lineage>
</organism>
<comment type="caution">
    <text evidence="1">The sequence shown here is derived from an EMBL/GenBank/DDBJ whole genome shotgun (WGS) entry which is preliminary data.</text>
</comment>
<gene>
    <name evidence="1" type="ORF">WKI67_32615</name>
</gene>
<name>A0ACC6Q313_9ACTN</name>
<keyword evidence="2" id="KW-1185">Reference proteome</keyword>
<evidence type="ECO:0000313" key="1">
    <source>
        <dbReference type="EMBL" id="MEJ8638107.1"/>
    </source>
</evidence>
<reference evidence="1" key="1">
    <citation type="submission" date="2024-03" db="EMBL/GenBank/DDBJ databases">
        <title>Novel Streptomyces species of biotechnological and ecological value are a feature of Machair soil.</title>
        <authorList>
            <person name="Prole J.R."/>
            <person name="Goodfellow M."/>
            <person name="Allenby N."/>
            <person name="Ward A.C."/>
        </authorList>
    </citation>
    <scope>NUCLEOTIDE SEQUENCE</scope>
    <source>
        <strain evidence="1">MS2.AVA.5</strain>
    </source>
</reference>
<accession>A0ACC6Q313</accession>
<dbReference type="EMBL" id="JBBKAJ010000022">
    <property type="protein sequence ID" value="MEJ8638107.1"/>
    <property type="molecule type" value="Genomic_DNA"/>
</dbReference>
<protein>
    <submittedName>
        <fullName evidence="1">2-dehydropantoate 2-reductase N-terminal domain-containing protein</fullName>
    </submittedName>
</protein>
<proteinExistence type="predicted"/>
<dbReference type="Proteomes" id="UP001377168">
    <property type="component" value="Unassembled WGS sequence"/>
</dbReference>